<dbReference type="Gene3D" id="2.120.10.30">
    <property type="entry name" value="TolB, C-terminal domain"/>
    <property type="match status" value="1"/>
</dbReference>
<dbReference type="GO" id="GO:0000209">
    <property type="term" value="P:protein polyubiquitination"/>
    <property type="evidence" value="ECO:0007669"/>
    <property type="project" value="TreeGrafter"/>
</dbReference>
<comment type="caution">
    <text evidence="1">The sequence shown here is derived from an EMBL/GenBank/DDBJ whole genome shotgun (WGS) entry which is preliminary data.</text>
</comment>
<dbReference type="PANTHER" id="PTHR24104">
    <property type="entry name" value="E3 UBIQUITIN-PROTEIN LIGASE NHLRC1-RELATED"/>
    <property type="match status" value="1"/>
</dbReference>
<dbReference type="GO" id="GO:0061630">
    <property type="term" value="F:ubiquitin protein ligase activity"/>
    <property type="evidence" value="ECO:0007669"/>
    <property type="project" value="TreeGrafter"/>
</dbReference>
<keyword evidence="2" id="KW-1185">Reference proteome</keyword>
<dbReference type="OrthoDB" id="654191at2759"/>
<dbReference type="GO" id="GO:0043161">
    <property type="term" value="P:proteasome-mediated ubiquitin-dependent protein catabolic process"/>
    <property type="evidence" value="ECO:0007669"/>
    <property type="project" value="TreeGrafter"/>
</dbReference>
<reference evidence="2" key="1">
    <citation type="journal article" date="2017" name="bioRxiv">
        <title>Comparative analysis of the genomes of Stylophora pistillata and Acropora digitifera provides evidence for extensive differences between species of corals.</title>
        <authorList>
            <person name="Voolstra C.R."/>
            <person name="Li Y."/>
            <person name="Liew Y.J."/>
            <person name="Baumgarten S."/>
            <person name="Zoccola D."/>
            <person name="Flot J.-F."/>
            <person name="Tambutte S."/>
            <person name="Allemand D."/>
            <person name="Aranda M."/>
        </authorList>
    </citation>
    <scope>NUCLEOTIDE SEQUENCE [LARGE SCALE GENOMIC DNA]</scope>
</reference>
<evidence type="ECO:0000313" key="2">
    <source>
        <dbReference type="Proteomes" id="UP000225706"/>
    </source>
</evidence>
<dbReference type="Pfam" id="PF17170">
    <property type="entry name" value="DUF5128"/>
    <property type="match status" value="1"/>
</dbReference>
<dbReference type="PANTHER" id="PTHR24104:SF25">
    <property type="entry name" value="PROTEIN LIN-41"/>
    <property type="match status" value="1"/>
</dbReference>
<gene>
    <name evidence="1" type="primary">nhl-1</name>
    <name evidence="1" type="ORF">AWC38_SpisGene8309</name>
</gene>
<dbReference type="GO" id="GO:0008270">
    <property type="term" value="F:zinc ion binding"/>
    <property type="evidence" value="ECO:0007669"/>
    <property type="project" value="UniProtKB-KW"/>
</dbReference>
<dbReference type="InterPro" id="IPR011042">
    <property type="entry name" value="6-blade_b-propeller_TolB-like"/>
</dbReference>
<dbReference type="EMBL" id="LSMT01000113">
    <property type="protein sequence ID" value="PFX27005.1"/>
    <property type="molecule type" value="Genomic_DNA"/>
</dbReference>
<dbReference type="SUPFAM" id="SSF75011">
    <property type="entry name" value="3-carboxy-cis,cis-mucoante lactonizing enzyme"/>
    <property type="match status" value="1"/>
</dbReference>
<dbReference type="AlphaFoldDB" id="A0A2B4SEY5"/>
<dbReference type="InterPro" id="IPR050952">
    <property type="entry name" value="TRIM-NHL_E3_ligases"/>
</dbReference>
<organism evidence="1 2">
    <name type="scientific">Stylophora pistillata</name>
    <name type="common">Smooth cauliflower coral</name>
    <dbReference type="NCBI Taxonomy" id="50429"/>
    <lineage>
        <taxon>Eukaryota</taxon>
        <taxon>Metazoa</taxon>
        <taxon>Cnidaria</taxon>
        <taxon>Anthozoa</taxon>
        <taxon>Hexacorallia</taxon>
        <taxon>Scleractinia</taxon>
        <taxon>Astrocoeniina</taxon>
        <taxon>Pocilloporidae</taxon>
        <taxon>Stylophora</taxon>
    </lineage>
</organism>
<protein>
    <submittedName>
        <fullName evidence="1">RING finger protein nhl-1</fullName>
    </submittedName>
</protein>
<proteinExistence type="predicted"/>
<name>A0A2B4SEY5_STYPI</name>
<dbReference type="STRING" id="50429.A0A2B4SEY5"/>
<accession>A0A2B4SEY5</accession>
<sequence>MKGEIVVVDEGGNCIYVFDEDGSCLRKIGSQGKEPGQFQSPNGVSYFNDEEILVSGHGNDRIQLIDIQTGTVVKSFGRRGSGEVEFKGLYDVCLDDEERIVVIELGGKRIQDFFDENSVPNAERTVQQSLENIRLNITWLSRDADSVRAWLQDNRY</sequence>
<evidence type="ECO:0000313" key="1">
    <source>
        <dbReference type="EMBL" id="PFX27005.1"/>
    </source>
</evidence>
<dbReference type="Proteomes" id="UP000225706">
    <property type="component" value="Unassembled WGS sequence"/>
</dbReference>